<gene>
    <name evidence="2" type="ORF">SPIL2461_LOCUS457</name>
</gene>
<dbReference type="OrthoDB" id="448449at2759"/>
<evidence type="ECO:0000313" key="2">
    <source>
        <dbReference type="EMBL" id="CAE7159524.1"/>
    </source>
</evidence>
<reference evidence="2" key="1">
    <citation type="submission" date="2021-02" db="EMBL/GenBank/DDBJ databases">
        <authorList>
            <person name="Dougan E. K."/>
            <person name="Rhodes N."/>
            <person name="Thang M."/>
            <person name="Chan C."/>
        </authorList>
    </citation>
    <scope>NUCLEOTIDE SEQUENCE</scope>
</reference>
<dbReference type="GO" id="GO:0015074">
    <property type="term" value="P:DNA integration"/>
    <property type="evidence" value="ECO:0007669"/>
    <property type="project" value="InterPro"/>
</dbReference>
<evidence type="ECO:0008006" key="4">
    <source>
        <dbReference type="Google" id="ProtNLM"/>
    </source>
</evidence>
<comment type="caution">
    <text evidence="2">The sequence shown here is derived from an EMBL/GenBank/DDBJ whole genome shotgun (WGS) entry which is preliminary data.</text>
</comment>
<dbReference type="GO" id="GO:0003677">
    <property type="term" value="F:DNA binding"/>
    <property type="evidence" value="ECO:0007669"/>
    <property type="project" value="InterPro"/>
</dbReference>
<evidence type="ECO:0000256" key="1">
    <source>
        <dbReference type="ARBA" id="ARBA00023172"/>
    </source>
</evidence>
<dbReference type="AlphaFoldDB" id="A0A812IMK3"/>
<keyword evidence="1" id="KW-0233">DNA recombination</keyword>
<evidence type="ECO:0000313" key="3">
    <source>
        <dbReference type="Proteomes" id="UP000649617"/>
    </source>
</evidence>
<dbReference type="EMBL" id="CAJNIZ010000337">
    <property type="protein sequence ID" value="CAE7159524.1"/>
    <property type="molecule type" value="Genomic_DNA"/>
</dbReference>
<organism evidence="2 3">
    <name type="scientific">Symbiodinium pilosum</name>
    <name type="common">Dinoflagellate</name>
    <dbReference type="NCBI Taxonomy" id="2952"/>
    <lineage>
        <taxon>Eukaryota</taxon>
        <taxon>Sar</taxon>
        <taxon>Alveolata</taxon>
        <taxon>Dinophyceae</taxon>
        <taxon>Suessiales</taxon>
        <taxon>Symbiodiniaceae</taxon>
        <taxon>Symbiodinium</taxon>
    </lineage>
</organism>
<name>A0A812IMK3_SYMPI</name>
<dbReference type="Proteomes" id="UP000649617">
    <property type="component" value="Unassembled WGS sequence"/>
</dbReference>
<sequence length="567" mass="63639">MDPDARDEISSVLEVLPLRLDPADVLPYSRPRFAWISEEPSRTEGCELVQREGFVEVTMTATGVAEAQWIQPGWNRVDPSCPLPTFMKSIKREQPPPVPAGLRRTPWDAQGRWADDEFRFPPYQYKEQFMLTDDTVLRYVSSGEREILMGFGAQHTRFCFPASETKKNPVRYEDERLSLIGDSFCMLSFGWVAGLLCRAARTLAGAQEIVDLMGLAPGACSRAGASAPMERWKHYGFEGKDDSPQDAEFLVNKLALGANHTGSDVRITTGELMTPSKSVRQSTEAIWWSWKQVFSKKWQFQHHINALEMRALLLGLQWRAQRPGHLGKKVVHLVDGVRSFSEVDGALSDWIDLAWGQGLPLGTIGDALSGMQHLWPQCRRQLHHSWRLFRAWRKIEPPCRAPPLPARLASAFLAWCIFHDELALGVMVGLGFHCLLRTGELLALRAEDVHLSEKAAILNLRLTKSGRRVNAFEAVTVSDRGVLAALRTLLQIRESQHVAGLLWPHSTFLLQHGVSLEQILLRGRWQSLSTARIYLQDGLATLASVKCSPETEAKAASYNSSFTATPW</sequence>
<proteinExistence type="predicted"/>
<accession>A0A812IMK3</accession>
<dbReference type="InterPro" id="IPR011010">
    <property type="entry name" value="DNA_brk_join_enz"/>
</dbReference>
<dbReference type="GO" id="GO:0006310">
    <property type="term" value="P:DNA recombination"/>
    <property type="evidence" value="ECO:0007669"/>
    <property type="project" value="UniProtKB-KW"/>
</dbReference>
<keyword evidence="3" id="KW-1185">Reference proteome</keyword>
<dbReference type="InterPro" id="IPR013762">
    <property type="entry name" value="Integrase-like_cat_sf"/>
</dbReference>
<dbReference type="SUPFAM" id="SSF56349">
    <property type="entry name" value="DNA breaking-rejoining enzymes"/>
    <property type="match status" value="1"/>
</dbReference>
<dbReference type="Gene3D" id="1.10.443.10">
    <property type="entry name" value="Intergrase catalytic core"/>
    <property type="match status" value="1"/>
</dbReference>
<protein>
    <recommendedName>
        <fullName evidence="4">Tyr recombinase domain-containing protein</fullName>
    </recommendedName>
</protein>